<dbReference type="InterPro" id="IPR005297">
    <property type="entry name" value="Lipoprotein_repeat"/>
</dbReference>
<keyword evidence="1" id="KW-0732">Signal</keyword>
<name>A0A9E2SB96_9BACT</name>
<feature type="chain" id="PRO_5038604714" description="Lipoprotein with Yx(FWY)xxD motif" evidence="1">
    <location>
        <begin position="23"/>
        <end position="288"/>
    </location>
</feature>
<evidence type="ECO:0000256" key="1">
    <source>
        <dbReference type="SAM" id="SignalP"/>
    </source>
</evidence>
<reference evidence="2" key="1">
    <citation type="submission" date="2021-06" db="EMBL/GenBank/DDBJ databases">
        <authorList>
            <person name="Huq M.A."/>
        </authorList>
    </citation>
    <scope>NUCLEOTIDE SEQUENCE</scope>
    <source>
        <strain evidence="2">MAH-26</strain>
    </source>
</reference>
<keyword evidence="3" id="KW-1185">Reference proteome</keyword>
<dbReference type="PANTHER" id="PTHR39335:SF1">
    <property type="entry name" value="BLL4220 PROTEIN"/>
    <property type="match status" value="1"/>
</dbReference>
<evidence type="ECO:0000313" key="3">
    <source>
        <dbReference type="Proteomes" id="UP000812270"/>
    </source>
</evidence>
<dbReference type="PANTHER" id="PTHR39335">
    <property type="entry name" value="BLL4220 PROTEIN"/>
    <property type="match status" value="1"/>
</dbReference>
<protein>
    <recommendedName>
        <fullName evidence="4">Lipoprotein with Yx(FWY)xxD motif</fullName>
    </recommendedName>
</protein>
<dbReference type="GO" id="GO:0043448">
    <property type="term" value="P:alkane catabolic process"/>
    <property type="evidence" value="ECO:0007669"/>
    <property type="project" value="TreeGrafter"/>
</dbReference>
<proteinExistence type="predicted"/>
<evidence type="ECO:0008006" key="4">
    <source>
        <dbReference type="Google" id="ProtNLM"/>
    </source>
</evidence>
<dbReference type="AlphaFoldDB" id="A0A9E2SB96"/>
<dbReference type="PROSITE" id="PS51257">
    <property type="entry name" value="PROKAR_LIPOPROTEIN"/>
    <property type="match status" value="1"/>
</dbReference>
<comment type="caution">
    <text evidence="2">The sequence shown here is derived from an EMBL/GenBank/DDBJ whole genome shotgun (WGS) entry which is preliminary data.</text>
</comment>
<accession>A0A9E2SB96</accession>
<sequence length="288" mass="31507">MKRVFHHATGMSAVLCIAMLFAACSKDSNDNNNNNNTKKPSVQIIDNPQFGKILADSNGRTLYVFAPDVSGQSACTGACLVTWPLFNVKNPSVSQGIGNNDIEDIDRTDGEDQLTYKGWPLYYYVSDTKQGDVKGDGLNGLWFVAKPDYSLMVAKAQLVGDDGKNYKHDYTEGTEATVYIVDSLGRTIYAFTPDKFNKNNYTKSDFSNDPLWPIFQVSSVQSLPSLLSKADFGSIDVFGKKQLTFKGWPLYYFGNDGAGSRGVNKGISFPAPGIWPIVNNSSATAPQP</sequence>
<feature type="signal peptide" evidence="1">
    <location>
        <begin position="1"/>
        <end position="22"/>
    </location>
</feature>
<dbReference type="EMBL" id="JAHSPG010000003">
    <property type="protein sequence ID" value="MBV4356710.1"/>
    <property type="molecule type" value="Genomic_DNA"/>
</dbReference>
<organism evidence="2 3">
    <name type="scientific">Pinibacter aurantiacus</name>
    <dbReference type="NCBI Taxonomy" id="2851599"/>
    <lineage>
        <taxon>Bacteria</taxon>
        <taxon>Pseudomonadati</taxon>
        <taxon>Bacteroidota</taxon>
        <taxon>Chitinophagia</taxon>
        <taxon>Chitinophagales</taxon>
        <taxon>Chitinophagaceae</taxon>
        <taxon>Pinibacter</taxon>
    </lineage>
</organism>
<dbReference type="Pfam" id="PF03640">
    <property type="entry name" value="Lipoprotein_15"/>
    <property type="match status" value="2"/>
</dbReference>
<dbReference type="Proteomes" id="UP000812270">
    <property type="component" value="Unassembled WGS sequence"/>
</dbReference>
<gene>
    <name evidence="2" type="ORF">KTO63_06070</name>
</gene>
<evidence type="ECO:0000313" key="2">
    <source>
        <dbReference type="EMBL" id="MBV4356710.1"/>
    </source>
</evidence>
<dbReference type="RefSeq" id="WP_217790353.1">
    <property type="nucleotide sequence ID" value="NZ_JAHSPG010000003.1"/>
</dbReference>